<evidence type="ECO:0000313" key="4">
    <source>
        <dbReference type="Proteomes" id="UP000321234"/>
    </source>
</evidence>
<protein>
    <submittedName>
        <fullName evidence="3">Uncharacterized protein</fullName>
    </submittedName>
</protein>
<feature type="transmembrane region" description="Helical" evidence="2">
    <location>
        <begin position="12"/>
        <end position="33"/>
    </location>
</feature>
<name>A0A5C8ZEP5_9ACTN</name>
<evidence type="ECO:0000256" key="1">
    <source>
        <dbReference type="SAM" id="MobiDB-lite"/>
    </source>
</evidence>
<dbReference type="Proteomes" id="UP000321234">
    <property type="component" value="Unassembled WGS sequence"/>
</dbReference>
<accession>A0A5C8ZEP5</accession>
<gene>
    <name evidence="3" type="ORF">FMM08_12435</name>
</gene>
<comment type="caution">
    <text evidence="3">The sequence shown here is derived from an EMBL/GenBank/DDBJ whole genome shotgun (WGS) entry which is preliminary data.</text>
</comment>
<evidence type="ECO:0000313" key="3">
    <source>
        <dbReference type="EMBL" id="TXR55648.1"/>
    </source>
</evidence>
<evidence type="ECO:0000256" key="2">
    <source>
        <dbReference type="SAM" id="Phobius"/>
    </source>
</evidence>
<dbReference type="RefSeq" id="WP_147926704.1">
    <property type="nucleotide sequence ID" value="NZ_VKAC01000007.1"/>
</dbReference>
<keyword evidence="2" id="KW-0812">Transmembrane</keyword>
<keyword evidence="4" id="KW-1185">Reference proteome</keyword>
<feature type="region of interest" description="Disordered" evidence="1">
    <location>
        <begin position="42"/>
        <end position="64"/>
    </location>
</feature>
<keyword evidence="2" id="KW-0472">Membrane</keyword>
<proteinExistence type="predicted"/>
<sequence length="64" mass="6514">MRALFDDPALLLVGMVLPVLVAVVGVVVLYWVVRLGVRHGAADADRSLGGGPTPPAAPGPRAEG</sequence>
<keyword evidence="2" id="KW-1133">Transmembrane helix</keyword>
<organism evidence="3 4">
    <name type="scientific">Quadrisphaera setariae</name>
    <dbReference type="NCBI Taxonomy" id="2593304"/>
    <lineage>
        <taxon>Bacteria</taxon>
        <taxon>Bacillati</taxon>
        <taxon>Actinomycetota</taxon>
        <taxon>Actinomycetes</taxon>
        <taxon>Kineosporiales</taxon>
        <taxon>Kineosporiaceae</taxon>
        <taxon>Quadrisphaera</taxon>
    </lineage>
</organism>
<dbReference type="EMBL" id="VKAC01000007">
    <property type="protein sequence ID" value="TXR55648.1"/>
    <property type="molecule type" value="Genomic_DNA"/>
</dbReference>
<dbReference type="AlphaFoldDB" id="A0A5C8ZEP5"/>
<reference evidence="3 4" key="1">
    <citation type="submission" date="2019-07" db="EMBL/GenBank/DDBJ databases">
        <title>Quadrisphaera sp. strain DD2A genome sequencing and assembly.</title>
        <authorList>
            <person name="Kim I."/>
        </authorList>
    </citation>
    <scope>NUCLEOTIDE SEQUENCE [LARGE SCALE GENOMIC DNA]</scope>
    <source>
        <strain evidence="3 4">DD2A</strain>
    </source>
</reference>